<dbReference type="InterPro" id="IPR032710">
    <property type="entry name" value="NTF2-like_dom_sf"/>
</dbReference>
<comment type="caution">
    <text evidence="2">The sequence shown here is derived from an EMBL/GenBank/DDBJ whole genome shotgun (WGS) entry which is preliminary data.</text>
</comment>
<gene>
    <name evidence="2" type="ORF">AB0C36_31745</name>
</gene>
<dbReference type="SUPFAM" id="SSF54427">
    <property type="entry name" value="NTF2-like"/>
    <property type="match status" value="1"/>
</dbReference>
<dbReference type="Pfam" id="PF12680">
    <property type="entry name" value="SnoaL_2"/>
    <property type="match status" value="1"/>
</dbReference>
<dbReference type="Proteomes" id="UP001551482">
    <property type="component" value="Unassembled WGS sequence"/>
</dbReference>
<dbReference type="RefSeq" id="WP_358360875.1">
    <property type="nucleotide sequence ID" value="NZ_JBEZFP010000109.1"/>
</dbReference>
<organism evidence="2 3">
    <name type="scientific">Streptodolium elevatio</name>
    <dbReference type="NCBI Taxonomy" id="3157996"/>
    <lineage>
        <taxon>Bacteria</taxon>
        <taxon>Bacillati</taxon>
        <taxon>Actinomycetota</taxon>
        <taxon>Actinomycetes</taxon>
        <taxon>Kitasatosporales</taxon>
        <taxon>Streptomycetaceae</taxon>
        <taxon>Streptodolium</taxon>
    </lineage>
</organism>
<feature type="domain" description="SnoaL-like" evidence="1">
    <location>
        <begin position="3"/>
        <end position="88"/>
    </location>
</feature>
<protein>
    <submittedName>
        <fullName evidence="2">Nuclear transport factor 2 family protein</fullName>
    </submittedName>
</protein>
<sequence>MNAYVTAVNGKDLDGLVRAFAADAEIVDVGRSIRGHDAIRRWAQAEVIGGTLTVTQVAETRDGYQRLLVRFAPGGTGGFAAYYAFTVDGSSITRAELTYA</sequence>
<reference evidence="2 3" key="1">
    <citation type="submission" date="2024-06" db="EMBL/GenBank/DDBJ databases">
        <title>The Natural Products Discovery Center: Release of the First 8490 Sequenced Strains for Exploring Actinobacteria Biosynthetic Diversity.</title>
        <authorList>
            <person name="Kalkreuter E."/>
            <person name="Kautsar S.A."/>
            <person name="Yang D."/>
            <person name="Bader C.D."/>
            <person name="Teijaro C.N."/>
            <person name="Fluegel L."/>
            <person name="Davis C.M."/>
            <person name="Simpson J.R."/>
            <person name="Lauterbach L."/>
            <person name="Steele A.D."/>
            <person name="Gui C."/>
            <person name="Meng S."/>
            <person name="Li G."/>
            <person name="Viehrig K."/>
            <person name="Ye F."/>
            <person name="Su P."/>
            <person name="Kiefer A.F."/>
            <person name="Nichols A."/>
            <person name="Cepeda A.J."/>
            <person name="Yan W."/>
            <person name="Fan B."/>
            <person name="Jiang Y."/>
            <person name="Adhikari A."/>
            <person name="Zheng C.-J."/>
            <person name="Schuster L."/>
            <person name="Cowan T.M."/>
            <person name="Smanski M.J."/>
            <person name="Chevrette M.G."/>
            <person name="De Carvalho L.P.S."/>
            <person name="Shen B."/>
        </authorList>
    </citation>
    <scope>NUCLEOTIDE SEQUENCE [LARGE SCALE GENOMIC DNA]</scope>
    <source>
        <strain evidence="2 3">NPDC048946</strain>
    </source>
</reference>
<keyword evidence="3" id="KW-1185">Reference proteome</keyword>
<evidence type="ECO:0000313" key="2">
    <source>
        <dbReference type="EMBL" id="MEU8138069.1"/>
    </source>
</evidence>
<name>A0ABV3DSB8_9ACTN</name>
<dbReference type="Gene3D" id="3.10.450.50">
    <property type="match status" value="1"/>
</dbReference>
<evidence type="ECO:0000259" key="1">
    <source>
        <dbReference type="Pfam" id="PF12680"/>
    </source>
</evidence>
<accession>A0ABV3DSB8</accession>
<evidence type="ECO:0000313" key="3">
    <source>
        <dbReference type="Proteomes" id="UP001551482"/>
    </source>
</evidence>
<dbReference type="InterPro" id="IPR037401">
    <property type="entry name" value="SnoaL-like"/>
</dbReference>
<dbReference type="EMBL" id="JBEZFP010000109">
    <property type="protein sequence ID" value="MEU8138069.1"/>
    <property type="molecule type" value="Genomic_DNA"/>
</dbReference>
<proteinExistence type="predicted"/>